<evidence type="ECO:0000313" key="7">
    <source>
        <dbReference type="Proteomes" id="UP001060336"/>
    </source>
</evidence>
<feature type="compositionally biased region" description="Low complexity" evidence="5">
    <location>
        <begin position="449"/>
        <end position="459"/>
    </location>
</feature>
<sequence>MPVYSDGLGLDVTAASGEAASAFGSTVDGYVRFTRDVGDRLKDTLTADPDMPLAHVTKGYFMKLFGTKAMAMRADKALGTATELFARLDTTEREQGHLVALGAWCAGDIDGAADAWERILLDHPKDMLALRLAHFAHFYAGNGGKMRDSVARVLHAWDRSHPLYGNLIGMYGFGLEEAGEYRRGERYAREAVEIDPKDAWSVHAVAHVMEMEGRHREGIDWIKGLEPHWNSVHNFRFHVWWHRALFHLERYELEEVMALYDAQVASDLEADQYLDVVNAAALLWRLELYGLQVGPERWAQLAALAEKHMDDHELIFVSLHYLMALLGAGRLAEAGEMIEKLRAYAKEEGTRDQTQARITGKVGLALADAMTAIRTGSPARAVTLIWPLRDDIRLIGGSHAQRDVFEEMLVDAALKGGETAKARALLSERTEKKPNSAWSWERYGEALGAAGADGSSASRKAAELRTSAH</sequence>
<reference evidence="6" key="1">
    <citation type="submission" date="2022-08" db="EMBL/GenBank/DDBJ databases">
        <title>Nisaea acidiphila sp. nov., isolated from a marine algal debris and emended description of the genus Nisaea Urios et al. 2008.</title>
        <authorList>
            <person name="Kwon K."/>
        </authorList>
    </citation>
    <scope>NUCLEOTIDE SEQUENCE</scope>
    <source>
        <strain evidence="6">MEBiC11861</strain>
    </source>
</reference>
<gene>
    <name evidence="6" type="ORF">NUH88_00595</name>
</gene>
<dbReference type="PANTHER" id="PTHR16263:SF4">
    <property type="entry name" value="TETRATRICOPEPTIDE REPEAT PROTEIN 38"/>
    <property type="match status" value="1"/>
</dbReference>
<dbReference type="KEGG" id="naci:NUH88_00595"/>
<evidence type="ECO:0000256" key="5">
    <source>
        <dbReference type="SAM" id="MobiDB-lite"/>
    </source>
</evidence>
<evidence type="ECO:0000256" key="3">
    <source>
        <dbReference type="ARBA" id="ARBA00022737"/>
    </source>
</evidence>
<evidence type="ECO:0000256" key="4">
    <source>
        <dbReference type="ARBA" id="ARBA00022803"/>
    </source>
</evidence>
<dbReference type="InterPro" id="IPR011990">
    <property type="entry name" value="TPR-like_helical_dom_sf"/>
</dbReference>
<evidence type="ECO:0000256" key="2">
    <source>
        <dbReference type="ARBA" id="ARBA00019992"/>
    </source>
</evidence>
<proteinExistence type="inferred from homology"/>
<dbReference type="AlphaFoldDB" id="A0A9J7ASR2"/>
<evidence type="ECO:0000313" key="6">
    <source>
        <dbReference type="EMBL" id="UUX50206.1"/>
    </source>
</evidence>
<dbReference type="PANTHER" id="PTHR16263">
    <property type="entry name" value="TETRATRICOPEPTIDE REPEAT PROTEIN 38"/>
    <property type="match status" value="1"/>
</dbReference>
<feature type="region of interest" description="Disordered" evidence="5">
    <location>
        <begin position="449"/>
        <end position="469"/>
    </location>
</feature>
<protein>
    <recommendedName>
        <fullName evidence="2">Tetratricopeptide repeat protein 38</fullName>
    </recommendedName>
</protein>
<dbReference type="SUPFAM" id="SSF48452">
    <property type="entry name" value="TPR-like"/>
    <property type="match status" value="1"/>
</dbReference>
<accession>A0A9J7ASR2</accession>
<keyword evidence="3" id="KW-0677">Repeat</keyword>
<keyword evidence="7" id="KW-1185">Reference proteome</keyword>
<dbReference type="InterPro" id="IPR033891">
    <property type="entry name" value="TTC38"/>
</dbReference>
<comment type="similarity">
    <text evidence="1">Belongs to the TTC38 family.</text>
</comment>
<dbReference type="EMBL" id="CP102480">
    <property type="protein sequence ID" value="UUX50206.1"/>
    <property type="molecule type" value="Genomic_DNA"/>
</dbReference>
<dbReference type="CDD" id="cd05804">
    <property type="entry name" value="StaR_like"/>
    <property type="match status" value="1"/>
</dbReference>
<dbReference type="Proteomes" id="UP001060336">
    <property type="component" value="Chromosome"/>
</dbReference>
<dbReference type="RefSeq" id="WP_257769307.1">
    <property type="nucleotide sequence ID" value="NZ_CP102480.1"/>
</dbReference>
<dbReference type="Gene3D" id="1.25.40.10">
    <property type="entry name" value="Tetratricopeptide repeat domain"/>
    <property type="match status" value="1"/>
</dbReference>
<keyword evidence="4" id="KW-0802">TPR repeat</keyword>
<evidence type="ECO:0000256" key="1">
    <source>
        <dbReference type="ARBA" id="ARBA00005857"/>
    </source>
</evidence>
<name>A0A9J7ASR2_9PROT</name>
<organism evidence="6 7">
    <name type="scientific">Nisaea acidiphila</name>
    <dbReference type="NCBI Taxonomy" id="1862145"/>
    <lineage>
        <taxon>Bacteria</taxon>
        <taxon>Pseudomonadati</taxon>
        <taxon>Pseudomonadota</taxon>
        <taxon>Alphaproteobacteria</taxon>
        <taxon>Rhodospirillales</taxon>
        <taxon>Thalassobaculaceae</taxon>
        <taxon>Nisaea</taxon>
    </lineage>
</organism>